<keyword evidence="2" id="KW-1185">Reference proteome</keyword>
<proteinExistence type="predicted"/>
<protein>
    <submittedName>
        <fullName evidence="1">Uncharacterized protein</fullName>
    </submittedName>
</protein>
<comment type="caution">
    <text evidence="1">The sequence shown here is derived from an EMBL/GenBank/DDBJ whole genome shotgun (WGS) entry which is preliminary data.</text>
</comment>
<accession>A0A8S9YWS5</accession>
<evidence type="ECO:0000313" key="2">
    <source>
        <dbReference type="Proteomes" id="UP000822476"/>
    </source>
</evidence>
<reference evidence="1" key="1">
    <citation type="submission" date="2019-07" db="EMBL/GenBank/DDBJ databases">
        <title>Annotation for the trematode Paragonimus miyazaki's.</title>
        <authorList>
            <person name="Choi Y.-J."/>
        </authorList>
    </citation>
    <scope>NUCLEOTIDE SEQUENCE</scope>
    <source>
        <strain evidence="1">Japan</strain>
    </source>
</reference>
<name>A0A8S9YWS5_9TREM</name>
<dbReference type="Proteomes" id="UP000822476">
    <property type="component" value="Unassembled WGS sequence"/>
</dbReference>
<sequence length="86" mass="9518">MASVVRTSAQSVSVRHDHCWNCGQGATCSGGMHCAKFSDQLTSAIRSACQTYVIGLLQCSVVNSILLNPLYIIRHDRTYLLQYRLV</sequence>
<evidence type="ECO:0000313" key="1">
    <source>
        <dbReference type="EMBL" id="KAF7259034.1"/>
    </source>
</evidence>
<dbReference type="AlphaFoldDB" id="A0A8S9YWS5"/>
<organism evidence="1 2">
    <name type="scientific">Paragonimus skrjabini miyazakii</name>
    <dbReference type="NCBI Taxonomy" id="59628"/>
    <lineage>
        <taxon>Eukaryota</taxon>
        <taxon>Metazoa</taxon>
        <taxon>Spiralia</taxon>
        <taxon>Lophotrochozoa</taxon>
        <taxon>Platyhelminthes</taxon>
        <taxon>Trematoda</taxon>
        <taxon>Digenea</taxon>
        <taxon>Plagiorchiida</taxon>
        <taxon>Troglotremata</taxon>
        <taxon>Troglotrematidae</taxon>
        <taxon>Paragonimus</taxon>
    </lineage>
</organism>
<dbReference type="EMBL" id="JTDE01001402">
    <property type="protein sequence ID" value="KAF7259034.1"/>
    <property type="molecule type" value="Genomic_DNA"/>
</dbReference>
<gene>
    <name evidence="1" type="ORF">EG68_03793</name>
</gene>